<proteinExistence type="inferred from homology"/>
<dbReference type="NCBIfam" id="TIGR01493">
    <property type="entry name" value="HAD-SF-IA-v2"/>
    <property type="match status" value="1"/>
</dbReference>
<dbReference type="Proteomes" id="UP000249619">
    <property type="component" value="Unassembled WGS sequence"/>
</dbReference>
<dbReference type="STRING" id="183478.A0A364N2B1"/>
<dbReference type="PANTHER" id="PTHR43316:SF3">
    <property type="entry name" value="HALOACID DEHALOGENASE, TYPE II (AFU_ORTHOLOGUE AFUA_2G07750)-RELATED"/>
    <property type="match status" value="1"/>
</dbReference>
<dbReference type="InterPro" id="IPR051540">
    <property type="entry name" value="S-2-haloacid_dehalogenase"/>
</dbReference>
<dbReference type="InterPro" id="IPR006328">
    <property type="entry name" value="2-HAD"/>
</dbReference>
<dbReference type="PRINTS" id="PR00413">
    <property type="entry name" value="HADHALOGNASE"/>
</dbReference>
<evidence type="ECO:0000256" key="2">
    <source>
        <dbReference type="ARBA" id="ARBA00022801"/>
    </source>
</evidence>
<dbReference type="NCBIfam" id="TIGR01428">
    <property type="entry name" value="HAD_type_II"/>
    <property type="match status" value="1"/>
</dbReference>
<dbReference type="PANTHER" id="PTHR43316">
    <property type="entry name" value="HYDROLASE, HALOACID DELAHOGENASE-RELATED"/>
    <property type="match status" value="1"/>
</dbReference>
<dbReference type="GO" id="GO:0016791">
    <property type="term" value="F:phosphatase activity"/>
    <property type="evidence" value="ECO:0007669"/>
    <property type="project" value="UniProtKB-ARBA"/>
</dbReference>
<accession>A0A364N2B1</accession>
<gene>
    <name evidence="3" type="ORF">DDE83_005241</name>
</gene>
<name>A0A364N2B1_STELY</name>
<reference evidence="4" key="1">
    <citation type="submission" date="2018-05" db="EMBL/GenBank/DDBJ databases">
        <title>Draft genome sequence of Stemphylium lycopersici strain CIDEFI 213.</title>
        <authorList>
            <person name="Medina R."/>
            <person name="Franco M.E.E."/>
            <person name="Lucentini C.G."/>
            <person name="Saparrat M.C.N."/>
            <person name="Balatti P.A."/>
        </authorList>
    </citation>
    <scope>NUCLEOTIDE SEQUENCE [LARGE SCALE GENOMIC DNA]</scope>
    <source>
        <strain evidence="4">CIDEFI 213</strain>
    </source>
</reference>
<dbReference type="SUPFAM" id="SSF56784">
    <property type="entry name" value="HAD-like"/>
    <property type="match status" value="1"/>
</dbReference>
<comment type="similarity">
    <text evidence="1">Belongs to the HAD-like hydrolase superfamily. S-2-haloalkanoic acid dehalogenase family.</text>
</comment>
<dbReference type="Pfam" id="PF00702">
    <property type="entry name" value="Hydrolase"/>
    <property type="match status" value="1"/>
</dbReference>
<keyword evidence="2" id="KW-0378">Hydrolase</keyword>
<dbReference type="AlphaFoldDB" id="A0A364N2B1"/>
<dbReference type="SFLD" id="SFLDG01129">
    <property type="entry name" value="C1.5:_HAD__Beta-PGM__Phosphata"/>
    <property type="match status" value="1"/>
</dbReference>
<evidence type="ECO:0000313" key="3">
    <source>
        <dbReference type="EMBL" id="RAR10026.1"/>
    </source>
</evidence>
<dbReference type="Gene3D" id="3.40.50.1000">
    <property type="entry name" value="HAD superfamily/HAD-like"/>
    <property type="match status" value="1"/>
</dbReference>
<evidence type="ECO:0000313" key="4">
    <source>
        <dbReference type="Proteomes" id="UP000249619"/>
    </source>
</evidence>
<dbReference type="Gene3D" id="1.10.150.240">
    <property type="entry name" value="Putative phosphatase, domain 2"/>
    <property type="match status" value="1"/>
</dbReference>
<comment type="caution">
    <text evidence="3">The sequence shown here is derived from an EMBL/GenBank/DDBJ whole genome shotgun (WGS) entry which is preliminary data.</text>
</comment>
<dbReference type="GO" id="GO:0019120">
    <property type="term" value="F:hydrolase activity, acting on acid halide bonds, in C-halide compounds"/>
    <property type="evidence" value="ECO:0007669"/>
    <property type="project" value="InterPro"/>
</dbReference>
<dbReference type="SFLD" id="SFLDS00003">
    <property type="entry name" value="Haloacid_Dehalogenase"/>
    <property type="match status" value="1"/>
</dbReference>
<dbReference type="InterPro" id="IPR036412">
    <property type="entry name" value="HAD-like_sf"/>
</dbReference>
<dbReference type="InterPro" id="IPR006439">
    <property type="entry name" value="HAD-SF_hydro_IA"/>
</dbReference>
<keyword evidence="4" id="KW-1185">Reference proteome</keyword>
<evidence type="ECO:0000256" key="1">
    <source>
        <dbReference type="ARBA" id="ARBA00008106"/>
    </source>
</evidence>
<organism evidence="3 4">
    <name type="scientific">Stemphylium lycopersici</name>
    <name type="common">Tomato gray leaf spot disease fungus</name>
    <name type="synonym">Thyrospora lycopersici</name>
    <dbReference type="NCBI Taxonomy" id="183478"/>
    <lineage>
        <taxon>Eukaryota</taxon>
        <taxon>Fungi</taxon>
        <taxon>Dikarya</taxon>
        <taxon>Ascomycota</taxon>
        <taxon>Pezizomycotina</taxon>
        <taxon>Dothideomycetes</taxon>
        <taxon>Pleosporomycetidae</taxon>
        <taxon>Pleosporales</taxon>
        <taxon>Pleosporineae</taxon>
        <taxon>Pleosporaceae</taxon>
        <taxon>Stemphylium</taxon>
    </lineage>
</organism>
<dbReference type="EMBL" id="QGDH01000069">
    <property type="protein sequence ID" value="RAR10026.1"/>
    <property type="molecule type" value="Genomic_DNA"/>
</dbReference>
<protein>
    <submittedName>
        <fullName evidence="3">Haloacid dehalogenase</fullName>
    </submittedName>
</protein>
<sequence>MEPSSKRINQADVNSPRPLWKPVPELRTGMALSPIPRALLFDVFGTCVDWPSRVRLRASEMTEEHWGQFAQEWRNSYKNFTKKVAVDPAAVWMSIDDHHRKSLKELIAKWKLEGLWDEAEVRALSLVWHHLVPWEDSVPGVQLLNQLFATCTLSNGNMSLLSDLRAYSGIPFTHVFSAEMFGTYKPSPKVYLGAVEELGVTPGECVMVAAHLGDLKAAKANGLHTVYVERAGEEDWGHDEIAKARAAGWVDMWVDLQGGNKGFLTVAEKLGVGVERAGN</sequence>
<dbReference type="InterPro" id="IPR023214">
    <property type="entry name" value="HAD_sf"/>
</dbReference>
<dbReference type="InterPro" id="IPR023198">
    <property type="entry name" value="PGP-like_dom2"/>
</dbReference>